<reference evidence="2" key="1">
    <citation type="submission" date="2015-07" db="EMBL/GenBank/DDBJ databases">
        <title>MeaNS - Measles Nucleotide Surveillance Program.</title>
        <authorList>
            <person name="Tran T."/>
            <person name="Druce J."/>
        </authorList>
    </citation>
    <scope>NUCLEOTIDE SEQUENCE</scope>
    <source>
        <strain evidence="2">UCB-OBI-ISO-001</strain>
        <tissue evidence="2">Gonad</tissue>
    </source>
</reference>
<dbReference type="PANTHER" id="PTHR47163">
    <property type="entry name" value="DDE_TNP_IS1595 DOMAIN-CONTAINING PROTEIN"/>
    <property type="match status" value="1"/>
</dbReference>
<protein>
    <recommendedName>
        <fullName evidence="1">ISXO2-like transposase domain-containing protein</fullName>
    </recommendedName>
</protein>
<name>A0A0L8IIR3_OCTBM</name>
<dbReference type="EMBL" id="KQ415681">
    <property type="protein sequence ID" value="KOG01004.1"/>
    <property type="molecule type" value="Genomic_DNA"/>
</dbReference>
<dbReference type="InterPro" id="IPR024445">
    <property type="entry name" value="Tnp_ISXO2-like"/>
</dbReference>
<proteinExistence type="predicted"/>
<dbReference type="InterPro" id="IPR053164">
    <property type="entry name" value="IS1016-like_transposase"/>
</dbReference>
<organism evidence="2">
    <name type="scientific">Octopus bimaculoides</name>
    <name type="common">California two-spotted octopus</name>
    <dbReference type="NCBI Taxonomy" id="37653"/>
    <lineage>
        <taxon>Eukaryota</taxon>
        <taxon>Metazoa</taxon>
        <taxon>Spiralia</taxon>
        <taxon>Lophotrochozoa</taxon>
        <taxon>Mollusca</taxon>
        <taxon>Cephalopoda</taxon>
        <taxon>Coleoidea</taxon>
        <taxon>Octopodiformes</taxon>
        <taxon>Octopoda</taxon>
        <taxon>Incirrata</taxon>
        <taxon>Octopodidae</taxon>
        <taxon>Octopus</taxon>
    </lineage>
</organism>
<dbReference type="Pfam" id="PF12762">
    <property type="entry name" value="DDE_Tnp_IS1595"/>
    <property type="match status" value="1"/>
</dbReference>
<gene>
    <name evidence="2" type="ORF">OCBIM_22017306mg</name>
</gene>
<evidence type="ECO:0000313" key="2">
    <source>
        <dbReference type="EMBL" id="KOG01004.1"/>
    </source>
</evidence>
<evidence type="ECO:0000259" key="1">
    <source>
        <dbReference type="Pfam" id="PF12762"/>
    </source>
</evidence>
<sequence>MSIKMHYLRSHLLHTDKWASYRNLQKLGYIHKTVNHSTNFVDPETGACTNHIEVYWSRIKRRLKYVTGSSGDMKWSRVDESMYREMYGFGAKKNFENFYTFLEHIAKVYPPKLHQHGFPGQTSRQNSYISEI</sequence>
<feature type="domain" description="ISXO2-like transposase" evidence="1">
    <location>
        <begin position="9"/>
        <end position="66"/>
    </location>
</feature>
<dbReference type="AlphaFoldDB" id="A0A0L8IIR3"/>
<dbReference type="PANTHER" id="PTHR47163:SF2">
    <property type="entry name" value="SI:DKEY-17M8.2"/>
    <property type="match status" value="1"/>
</dbReference>
<accession>A0A0L8IIR3</accession>